<organism evidence="1 2">
    <name type="scientific">Thraustotheca clavata</name>
    <dbReference type="NCBI Taxonomy" id="74557"/>
    <lineage>
        <taxon>Eukaryota</taxon>
        <taxon>Sar</taxon>
        <taxon>Stramenopiles</taxon>
        <taxon>Oomycota</taxon>
        <taxon>Saprolegniomycetes</taxon>
        <taxon>Saprolegniales</taxon>
        <taxon>Achlyaceae</taxon>
        <taxon>Thraustotheca</taxon>
    </lineage>
</organism>
<name>A0A1W0A3A4_9STRA</name>
<dbReference type="NCBIfam" id="TIGR04256">
    <property type="entry name" value="GxxExxY"/>
    <property type="match status" value="1"/>
</dbReference>
<comment type="caution">
    <text evidence="1">The sequence shown here is derived from an EMBL/GenBank/DDBJ whole genome shotgun (WGS) entry which is preliminary data.</text>
</comment>
<evidence type="ECO:0008006" key="3">
    <source>
        <dbReference type="Google" id="ProtNLM"/>
    </source>
</evidence>
<keyword evidence="2" id="KW-1185">Reference proteome</keyword>
<dbReference type="Proteomes" id="UP000243217">
    <property type="component" value="Unassembled WGS sequence"/>
</dbReference>
<dbReference type="Pfam" id="PF13366">
    <property type="entry name" value="PDDEXK_3"/>
    <property type="match status" value="1"/>
</dbReference>
<evidence type="ECO:0000313" key="1">
    <source>
        <dbReference type="EMBL" id="OQS04735.1"/>
    </source>
</evidence>
<dbReference type="InterPro" id="IPR026350">
    <property type="entry name" value="GxxExxY"/>
</dbReference>
<proteinExistence type="predicted"/>
<dbReference type="AlphaFoldDB" id="A0A1W0A3A4"/>
<gene>
    <name evidence="1" type="ORF">THRCLA_20807</name>
</gene>
<dbReference type="EMBL" id="JNBS01000562">
    <property type="protein sequence ID" value="OQS04735.1"/>
    <property type="molecule type" value="Genomic_DNA"/>
</dbReference>
<accession>A0A1W0A3A4</accession>
<reference evidence="1 2" key="1">
    <citation type="journal article" date="2014" name="Genome Biol. Evol.">
        <title>The secreted proteins of Achlya hypogyna and Thraustotheca clavata identify the ancestral oomycete secretome and reveal gene acquisitions by horizontal gene transfer.</title>
        <authorList>
            <person name="Misner I."/>
            <person name="Blouin N."/>
            <person name="Leonard G."/>
            <person name="Richards T.A."/>
            <person name="Lane C.E."/>
        </authorList>
    </citation>
    <scope>NUCLEOTIDE SEQUENCE [LARGE SCALE GENOMIC DNA]</scope>
    <source>
        <strain evidence="1 2">ATCC 34112</strain>
    </source>
</reference>
<protein>
    <recommendedName>
        <fullName evidence="3">GxxExxY protein</fullName>
    </recommendedName>
</protein>
<sequence length="224" mass="25045">MDANLKEDQIGAIGTQEDDLLATKSKEAHDVNKITKHMQNVSIEYGETKEFGDTKIENSKDLMENLPAICNEIFEILGQQNLEATYQSALCEELQRRGVIVASEVDIPIKYKGLQIATRRIDLLLYLEKPVILELKAVTGNLLPTHLMQLQYYMTHSRVEEGYLINFPHITGFPAPSNGIVYKQTVLQPENGPTVSDCVTRSSTGKKDVKPVVIRVTKVDASKT</sequence>
<evidence type="ECO:0000313" key="2">
    <source>
        <dbReference type="Proteomes" id="UP000243217"/>
    </source>
</evidence>
<dbReference type="OrthoDB" id="103153at2759"/>